<dbReference type="EMBL" id="JAHRIO010021230">
    <property type="protein sequence ID" value="MEQ2165382.1"/>
    <property type="molecule type" value="Genomic_DNA"/>
</dbReference>
<organism evidence="2 3">
    <name type="scientific">Goodea atripinnis</name>
    <dbReference type="NCBI Taxonomy" id="208336"/>
    <lineage>
        <taxon>Eukaryota</taxon>
        <taxon>Metazoa</taxon>
        <taxon>Chordata</taxon>
        <taxon>Craniata</taxon>
        <taxon>Vertebrata</taxon>
        <taxon>Euteleostomi</taxon>
        <taxon>Actinopterygii</taxon>
        <taxon>Neopterygii</taxon>
        <taxon>Teleostei</taxon>
        <taxon>Neoteleostei</taxon>
        <taxon>Acanthomorphata</taxon>
        <taxon>Ovalentaria</taxon>
        <taxon>Atherinomorphae</taxon>
        <taxon>Cyprinodontiformes</taxon>
        <taxon>Goodeidae</taxon>
        <taxon>Goodea</taxon>
    </lineage>
</organism>
<comment type="caution">
    <text evidence="2">The sequence shown here is derived from an EMBL/GenBank/DDBJ whole genome shotgun (WGS) entry which is preliminary data.</text>
</comment>
<keyword evidence="3" id="KW-1185">Reference proteome</keyword>
<protein>
    <recommendedName>
        <fullName evidence="1">NADP-dependent oxidoreductase domain-containing protein</fullName>
    </recommendedName>
</protein>
<evidence type="ECO:0000313" key="2">
    <source>
        <dbReference type="EMBL" id="MEQ2165382.1"/>
    </source>
</evidence>
<name>A0ABV0N1Y6_9TELE</name>
<dbReference type="SUPFAM" id="SSF51430">
    <property type="entry name" value="NAD(P)-linked oxidoreductase"/>
    <property type="match status" value="1"/>
</dbReference>
<evidence type="ECO:0000259" key="1">
    <source>
        <dbReference type="Pfam" id="PF00248"/>
    </source>
</evidence>
<feature type="domain" description="NADP-dependent oxidoreductase" evidence="1">
    <location>
        <begin position="46"/>
        <end position="93"/>
    </location>
</feature>
<sequence>MLWIVRGGFCTVRRANNIKTILIHLPRLESCRNMSSSPVKRPVTLLGTMAFGGRADSEQSQGMVTAFLNKGHNQLDTAFMYMDGRSEAIVGDMHLPKTGNVQRYNKTGGNRTATLPEILWNEVLCIQSSRRWSPDREVSLRGQGRFSACWAILWQQLGCSIQRQVKDQELVPCCCMLMVCFGLHRLSLSFPSVRASARNVLGSFYAHNRRLSESFLLNCGSYRPHPTAHRDSAIITKSVGGKQTASLWEVLSLTPSSA</sequence>
<dbReference type="InterPro" id="IPR023210">
    <property type="entry name" value="NADP_OxRdtase_dom"/>
</dbReference>
<dbReference type="Proteomes" id="UP001476798">
    <property type="component" value="Unassembled WGS sequence"/>
</dbReference>
<reference evidence="2 3" key="1">
    <citation type="submission" date="2021-06" db="EMBL/GenBank/DDBJ databases">
        <authorList>
            <person name="Palmer J.M."/>
        </authorList>
    </citation>
    <scope>NUCLEOTIDE SEQUENCE [LARGE SCALE GENOMIC DNA]</scope>
    <source>
        <strain evidence="2 3">GA_2019</strain>
        <tissue evidence="2">Muscle</tissue>
    </source>
</reference>
<proteinExistence type="predicted"/>
<dbReference type="InterPro" id="IPR036812">
    <property type="entry name" value="NAD(P)_OxRdtase_dom_sf"/>
</dbReference>
<dbReference type="Pfam" id="PF00248">
    <property type="entry name" value="Aldo_ket_red"/>
    <property type="match status" value="1"/>
</dbReference>
<dbReference type="Gene3D" id="3.20.20.100">
    <property type="entry name" value="NADP-dependent oxidoreductase domain"/>
    <property type="match status" value="1"/>
</dbReference>
<evidence type="ECO:0000313" key="3">
    <source>
        <dbReference type="Proteomes" id="UP001476798"/>
    </source>
</evidence>
<gene>
    <name evidence="2" type="ORF">GOODEAATRI_016205</name>
</gene>
<accession>A0ABV0N1Y6</accession>